<evidence type="ECO:0000256" key="4">
    <source>
        <dbReference type="ARBA" id="ARBA00022490"/>
    </source>
</evidence>
<feature type="region of interest" description="Disordered" evidence="7">
    <location>
        <begin position="680"/>
        <end position="742"/>
    </location>
</feature>
<dbReference type="PANTHER" id="PTHR21634:SF9">
    <property type="entry name" value="RE13835P"/>
    <property type="match status" value="1"/>
</dbReference>
<dbReference type="PRINTS" id="PR02073">
    <property type="entry name" value="FOLLICULNIP1"/>
</dbReference>
<comment type="similarity">
    <text evidence="3">Belongs to the FNIP family.</text>
</comment>
<evidence type="ECO:0000256" key="3">
    <source>
        <dbReference type="ARBA" id="ARBA00007541"/>
    </source>
</evidence>
<evidence type="ECO:0000256" key="7">
    <source>
        <dbReference type="SAM" id="MobiDB-lite"/>
    </source>
</evidence>
<dbReference type="InterPro" id="IPR028086">
    <property type="entry name" value="FNIP_C_dom"/>
</dbReference>
<keyword evidence="6" id="KW-0458">Lysosome</keyword>
<dbReference type="Pfam" id="PF14636">
    <property type="entry name" value="FNIP_N"/>
    <property type="match status" value="1"/>
</dbReference>
<evidence type="ECO:0000313" key="9">
    <source>
        <dbReference type="Proteomes" id="UP000515154"/>
    </source>
</evidence>
<comment type="subcellular location">
    <subcellularLocation>
        <location evidence="1">Cytoplasm</location>
    </subcellularLocation>
    <subcellularLocation>
        <location evidence="2">Lysosome membrane</location>
    </subcellularLocation>
</comment>
<feature type="compositionally biased region" description="Low complexity" evidence="7">
    <location>
        <begin position="719"/>
        <end position="741"/>
    </location>
</feature>
<dbReference type="InterPro" id="IPR026156">
    <property type="entry name" value="FNIP_fam"/>
</dbReference>
<evidence type="ECO:0000313" key="10">
    <source>
        <dbReference type="RefSeq" id="XP_029656928.1"/>
    </source>
</evidence>
<dbReference type="Pfam" id="PF14638">
    <property type="entry name" value="FNIP_C"/>
    <property type="match status" value="1"/>
</dbReference>
<feature type="domain" description="UDENN FNIP1/2-type" evidence="8">
    <location>
        <begin position="34"/>
        <end position="936"/>
    </location>
</feature>
<evidence type="ECO:0000256" key="1">
    <source>
        <dbReference type="ARBA" id="ARBA00004496"/>
    </source>
</evidence>
<accession>A0A6P7TYQ4</accession>
<feature type="compositionally biased region" description="Low complexity" evidence="7">
    <location>
        <begin position="196"/>
        <end position="220"/>
    </location>
</feature>
<feature type="region of interest" description="Disordered" evidence="7">
    <location>
        <begin position="190"/>
        <end position="252"/>
    </location>
</feature>
<dbReference type="PANTHER" id="PTHR21634">
    <property type="entry name" value="RE13835P"/>
    <property type="match status" value="1"/>
</dbReference>
<dbReference type="InterPro" id="IPR037545">
    <property type="entry name" value="DENN_FNIP1/2"/>
</dbReference>
<dbReference type="InterPro" id="IPR028084">
    <property type="entry name" value="FNIP_N_dom"/>
</dbReference>
<keyword evidence="4" id="KW-0963">Cytoplasm</keyword>
<reference evidence="10" key="1">
    <citation type="submission" date="2025-08" db="UniProtKB">
        <authorList>
            <consortium name="RefSeq"/>
        </authorList>
    </citation>
    <scope>IDENTIFICATION</scope>
</reference>
<gene>
    <name evidence="10" type="primary">LOC115230959</name>
</gene>
<evidence type="ECO:0000259" key="8">
    <source>
        <dbReference type="PROSITE" id="PS51836"/>
    </source>
</evidence>
<evidence type="ECO:0000256" key="2">
    <source>
        <dbReference type="ARBA" id="ARBA00004656"/>
    </source>
</evidence>
<name>A0A6P7TYQ4_9MOLL</name>
<dbReference type="RefSeq" id="XP_029656928.1">
    <property type="nucleotide sequence ID" value="XM_029801068.2"/>
</dbReference>
<dbReference type="Proteomes" id="UP000515154">
    <property type="component" value="Linkage group LG2"/>
</dbReference>
<keyword evidence="5" id="KW-0472">Membrane</keyword>
<evidence type="ECO:0000256" key="6">
    <source>
        <dbReference type="ARBA" id="ARBA00023228"/>
    </source>
</evidence>
<evidence type="ECO:0000256" key="5">
    <source>
        <dbReference type="ARBA" id="ARBA00023136"/>
    </source>
</evidence>
<organism evidence="9 10">
    <name type="scientific">Octopus sinensis</name>
    <name type="common">East Asian common octopus</name>
    <dbReference type="NCBI Taxonomy" id="2607531"/>
    <lineage>
        <taxon>Eukaryota</taxon>
        <taxon>Metazoa</taxon>
        <taxon>Spiralia</taxon>
        <taxon>Lophotrochozoa</taxon>
        <taxon>Mollusca</taxon>
        <taxon>Cephalopoda</taxon>
        <taxon>Coleoidea</taxon>
        <taxon>Octopodiformes</taxon>
        <taxon>Octopoda</taxon>
        <taxon>Incirrata</taxon>
        <taxon>Octopodidae</taxon>
        <taxon>Octopus</taxon>
    </lineage>
</organism>
<feature type="region of interest" description="Disordered" evidence="7">
    <location>
        <begin position="564"/>
        <end position="600"/>
    </location>
</feature>
<dbReference type="GO" id="GO:0042030">
    <property type="term" value="F:ATPase inhibitor activity"/>
    <property type="evidence" value="ECO:0007669"/>
    <property type="project" value="TreeGrafter"/>
</dbReference>
<dbReference type="GO" id="GO:0005765">
    <property type="term" value="C:lysosomal membrane"/>
    <property type="evidence" value="ECO:0007669"/>
    <property type="project" value="UniProtKB-SubCell"/>
</dbReference>
<dbReference type="InterPro" id="IPR028085">
    <property type="entry name" value="FNIP_mid_dom"/>
</dbReference>
<feature type="compositionally biased region" description="Low complexity" evidence="7">
    <location>
        <begin position="696"/>
        <end position="708"/>
    </location>
</feature>
<dbReference type="AlphaFoldDB" id="A0A6P7TYQ4"/>
<proteinExistence type="inferred from homology"/>
<keyword evidence="9" id="KW-1185">Reference proteome</keyword>
<sequence length="941" mass="104939">MPFLNRLFQSKRARNYNSKPAIPEPKKPWISPEFDKKQVRLVVYLDSDLRGRQLLFDSKAFPQMEDNNEEFLHVRRNNAVMLPGKCSHGLYPRPGSDVEILEEMIFGSVAMAYKGASLKVHILRSPHQLMLTKVFLPEQEKKEAGSEVDSDSYISLPPADLSSLKCSSSKGNIAHSLPMDMPLRNYDAEEDSGRASITSSDSFTTSFPSPGSSTASSYNSLHRRWMRAQKTSLESRGRKGSQEIMGSDTSSLPRSRRNKLGIAVLFNLWNDEEKNSMFLTFFFAHIPLFEGHLEKLSQAVNHAFNNKKYFLSIVMEGLEVLRSDLHDLYTAPRLSEPVWLSMMAHSNYKYVHCNKFMQQFTALVDKFENKNTHFFISTVISAVLTYHLAWVPTVTPTGGTTSKKYMDKHSAKWLDTLARTHPYNPLWAQLGDLYGSIGNPLRLSRTVVTGKKADLVSKILHVLSYFIRCSEVHENIDLCNVTSALEGVSFEDTSSECERTLSDIISMDRESIMDVQINNLINEFRTNEIEKDDALPPHEKACSMTSATVQEHLPCESTHIVGHATSLDSHQTDAIVTGRRSSSSSNSDATSLCQNPKKNRSKLSEQLAQHDFQQSSSKSTSSICDVQNGFKEDVNSTFDEYFTSSEPRTKDEIVAISEVGLPIVDILSTSNSIETSVITSSTFPDDEDSLQDGQPSLSATSSKNSLSNGQPVSAPTKVSLARSVSSLSEASRSRHMSSASANTHDVELIDPLFTCKELPMPKCNSQGTKKAVSSFAKNFGRSLLADFSDHYLSDFVLHGTSSSHFHRKMNKDLQQAVQHSILDEPITEAVCILANTDEWNVSIASSCRIDKSPIPCSASRLVCDMVESVSDLWKLKMSPEFCMMHLEDRLQEIYFKSMMLVEYAHGINKPSMKELTTMLGFDASDIPLLLAVASTHSSQAA</sequence>
<dbReference type="Pfam" id="PF14637">
    <property type="entry name" value="FNIP_M"/>
    <property type="match status" value="1"/>
</dbReference>
<dbReference type="PROSITE" id="PS51836">
    <property type="entry name" value="DENN_FNIP12"/>
    <property type="match status" value="1"/>
</dbReference>
<protein>
    <submittedName>
        <fullName evidence="10">Folliculin-interacting protein 1 isoform X1</fullName>
    </submittedName>
</protein>
<dbReference type="KEGG" id="osn:115230959"/>
<dbReference type="GO" id="GO:0051087">
    <property type="term" value="F:protein-folding chaperone binding"/>
    <property type="evidence" value="ECO:0007669"/>
    <property type="project" value="TreeGrafter"/>
</dbReference>